<keyword evidence="18" id="KW-1185">Reference proteome</keyword>
<dbReference type="CDD" id="cd06801">
    <property type="entry name" value="PDZ_syntrophin-like"/>
    <property type="match status" value="1"/>
</dbReference>
<evidence type="ECO:0000256" key="15">
    <source>
        <dbReference type="ARBA" id="ARBA00069046"/>
    </source>
</evidence>
<evidence type="ECO:0000256" key="16">
    <source>
        <dbReference type="SAM" id="MobiDB-lite"/>
    </source>
</evidence>
<dbReference type="InterPro" id="IPR036034">
    <property type="entry name" value="PDZ_sf"/>
</dbReference>
<dbReference type="GO" id="GO:0005198">
    <property type="term" value="F:structural molecule activity"/>
    <property type="evidence" value="ECO:0007669"/>
    <property type="project" value="InterPro"/>
</dbReference>
<dbReference type="GO" id="GO:0005856">
    <property type="term" value="C:cytoskeleton"/>
    <property type="evidence" value="ECO:0007669"/>
    <property type="project" value="UniProtKB-SubCell"/>
</dbReference>
<dbReference type="Pfam" id="PF23012">
    <property type="entry name" value="Syntrophin_4th"/>
    <property type="match status" value="1"/>
</dbReference>
<sequence>MAAGRRAPRTGLLELRGPGGQWLRVLLTLAEDVLGVSPADGPGPGPGPEAPAAQLNGGEPGSAAPEALANIRRTVRVVKQDVGGLGISIKGGRENKMPILISKIFKGLAADQTEALYVGDAILAVNGTDLSEATHDEAVQALKKTGKEVILEVKYMKEISPYFKNSSAGPTVSWDPSPAAQQKRSSPVLPPRELRESRSVPLKMCYVSRKCLPTDPEHRYLEVCSADGRVALFLRAKDEATAQSWLGAIQANAAALLPRVKEELRAQLAEAGTVAGRDVKHVGWLTEQLPSAGTRNLLAVLTEKELLLYGSLPQSRDALGKPTHSYPLIATRLVHSGPAKGSALYEAERSFALRAGGRLGVQTHLFSLESPRELALWTRLLVDGTHGAAELAQEVSAACTWKGQDCTLTVHIDKGFTISTSEPGLSRTILLQQPFEKLQMSSDDGTKMLYLDFGGPEGEIVSWLCFQQPHPPVLGEEGEQSTHPAHSTHPVWHGGDTWPHLPASARVCSSFQGPSKAVVGLGSSGWSLAESWLLQEQPFPLQTCLLSFFAAIGPSLLPQDHRLHHPLLPVGQGDPAGAAGVTRERSAGWSSPSPQPIYAPPSWPNPAPSHPKETAAPMGSRHPHQGKAPSSQEKPLPGAFGGSSGVKPLLDGSTRTSPVPFPPPSSMAGEAGWEPTSGHVAITPVP</sequence>
<evidence type="ECO:0000256" key="9">
    <source>
        <dbReference type="ARBA" id="ARBA00022837"/>
    </source>
</evidence>
<dbReference type="AlphaFoldDB" id="A0A8C3ER48"/>
<dbReference type="GO" id="GO:0005516">
    <property type="term" value="F:calmodulin binding"/>
    <property type="evidence" value="ECO:0007669"/>
    <property type="project" value="UniProtKB-KW"/>
</dbReference>
<dbReference type="SUPFAM" id="SSF50156">
    <property type="entry name" value="PDZ domain-like"/>
    <property type="match status" value="1"/>
</dbReference>
<keyword evidence="6" id="KW-0963">Cytoplasm</keyword>
<dbReference type="PANTHER" id="PTHR10554">
    <property type="entry name" value="SYNTROPHIN"/>
    <property type="match status" value="1"/>
</dbReference>
<dbReference type="GO" id="GO:0016010">
    <property type="term" value="C:dystrophin-associated glycoprotein complex"/>
    <property type="evidence" value="ECO:0007669"/>
    <property type="project" value="TreeGrafter"/>
</dbReference>
<dbReference type="PANTHER" id="PTHR10554:SF6">
    <property type="entry name" value="ALPHA-1-SYNTROPHIN"/>
    <property type="match status" value="1"/>
</dbReference>
<keyword evidence="11" id="KW-0965">Cell junction</keyword>
<feature type="compositionally biased region" description="Pro residues" evidence="16">
    <location>
        <begin position="593"/>
        <end position="609"/>
    </location>
</feature>
<accession>A0A8C3ER48</accession>
<feature type="region of interest" description="Disordered" evidence="16">
    <location>
        <begin position="474"/>
        <end position="495"/>
    </location>
</feature>
<name>A0A8C3ER48_CORMO</name>
<evidence type="ECO:0000256" key="12">
    <source>
        <dbReference type="ARBA" id="ARBA00023136"/>
    </source>
</evidence>
<dbReference type="OMA" id="CNINIIG"/>
<evidence type="ECO:0000256" key="2">
    <source>
        <dbReference type="ARBA" id="ARBA00004278"/>
    </source>
</evidence>
<evidence type="ECO:0000256" key="5">
    <source>
        <dbReference type="ARBA" id="ARBA00022475"/>
    </source>
</evidence>
<evidence type="ECO:0000256" key="10">
    <source>
        <dbReference type="ARBA" id="ARBA00022860"/>
    </source>
</evidence>
<evidence type="ECO:0000256" key="4">
    <source>
        <dbReference type="ARBA" id="ARBA00010798"/>
    </source>
</evidence>
<dbReference type="PROSITE" id="PS50003">
    <property type="entry name" value="PH_DOMAIN"/>
    <property type="match status" value="1"/>
</dbReference>
<evidence type="ECO:0000256" key="1">
    <source>
        <dbReference type="ARBA" id="ARBA00004245"/>
    </source>
</evidence>
<dbReference type="GO" id="GO:0031594">
    <property type="term" value="C:neuromuscular junction"/>
    <property type="evidence" value="ECO:0007669"/>
    <property type="project" value="TreeGrafter"/>
</dbReference>
<dbReference type="InterPro" id="IPR015482">
    <property type="entry name" value="Syntrophin"/>
</dbReference>
<dbReference type="FunFam" id="2.30.29.30:FF:000329">
    <property type="entry name" value="alpha-1-syntrophin"/>
    <property type="match status" value="1"/>
</dbReference>
<evidence type="ECO:0000256" key="13">
    <source>
        <dbReference type="ARBA" id="ARBA00023203"/>
    </source>
</evidence>
<keyword evidence="14" id="KW-0206">Cytoskeleton</keyword>
<evidence type="ECO:0000313" key="17">
    <source>
        <dbReference type="Ensembl" id="ENSCMUP00000023997.2"/>
    </source>
</evidence>
<evidence type="ECO:0000256" key="8">
    <source>
        <dbReference type="ARBA" id="ARBA00022737"/>
    </source>
</evidence>
<keyword evidence="8" id="KW-0677">Repeat</keyword>
<keyword evidence="12" id="KW-0472">Membrane</keyword>
<evidence type="ECO:0000256" key="6">
    <source>
        <dbReference type="ARBA" id="ARBA00022490"/>
    </source>
</evidence>
<comment type="similarity">
    <text evidence="4">Belongs to the syntrophin family.</text>
</comment>
<dbReference type="Gene3D" id="2.30.42.10">
    <property type="match status" value="1"/>
</dbReference>
<keyword evidence="10" id="KW-0112">Calmodulin-binding</keyword>
<dbReference type="SUPFAM" id="SSF50729">
    <property type="entry name" value="PH domain-like"/>
    <property type="match status" value="1"/>
</dbReference>
<reference evidence="17" key="3">
    <citation type="submission" date="2025-09" db="UniProtKB">
        <authorList>
            <consortium name="Ensembl"/>
        </authorList>
    </citation>
    <scope>IDENTIFICATION</scope>
</reference>
<reference evidence="17" key="2">
    <citation type="submission" date="2025-08" db="UniProtKB">
        <authorList>
            <consortium name="Ensembl"/>
        </authorList>
    </citation>
    <scope>IDENTIFICATION</scope>
</reference>
<dbReference type="InterPro" id="IPR001849">
    <property type="entry name" value="PH_domain"/>
</dbReference>
<dbReference type="InterPro" id="IPR055108">
    <property type="entry name" value="Syntrophin_4th"/>
</dbReference>
<feature type="region of interest" description="Disordered" evidence="16">
    <location>
        <begin position="37"/>
        <end position="64"/>
    </location>
</feature>
<evidence type="ECO:0000256" key="3">
    <source>
        <dbReference type="ARBA" id="ARBA00004282"/>
    </source>
</evidence>
<dbReference type="Pfam" id="PF18012">
    <property type="entry name" value="PH_17"/>
    <property type="match status" value="1"/>
</dbReference>
<evidence type="ECO:0000256" key="14">
    <source>
        <dbReference type="ARBA" id="ARBA00023212"/>
    </source>
</evidence>
<keyword evidence="9" id="KW-0106">Calcium</keyword>
<dbReference type="Pfam" id="PF00169">
    <property type="entry name" value="PH"/>
    <property type="match status" value="1"/>
</dbReference>
<gene>
    <name evidence="17" type="primary">SNTA1</name>
</gene>
<dbReference type="InterPro" id="IPR001478">
    <property type="entry name" value="PDZ"/>
</dbReference>
<evidence type="ECO:0000256" key="11">
    <source>
        <dbReference type="ARBA" id="ARBA00022949"/>
    </source>
</evidence>
<dbReference type="Pfam" id="PF00595">
    <property type="entry name" value="PDZ"/>
    <property type="match status" value="1"/>
</dbReference>
<dbReference type="Proteomes" id="UP000694553">
    <property type="component" value="Unassembled WGS sequence"/>
</dbReference>
<protein>
    <recommendedName>
        <fullName evidence="15">Alpha-1-syntrophin</fullName>
    </recommendedName>
</protein>
<evidence type="ECO:0000256" key="7">
    <source>
        <dbReference type="ARBA" id="ARBA00022553"/>
    </source>
</evidence>
<keyword evidence="7" id="KW-0597">Phosphoprotein</keyword>
<evidence type="ECO:0000313" key="18">
    <source>
        <dbReference type="Proteomes" id="UP000694553"/>
    </source>
</evidence>
<keyword evidence="5" id="KW-1003">Cell membrane</keyword>
<organism evidence="17 18">
    <name type="scientific">Corvus moneduloides</name>
    <name type="common">New Caledonian crow</name>
    <dbReference type="NCBI Taxonomy" id="1196302"/>
    <lineage>
        <taxon>Eukaryota</taxon>
        <taxon>Metazoa</taxon>
        <taxon>Chordata</taxon>
        <taxon>Craniata</taxon>
        <taxon>Vertebrata</taxon>
        <taxon>Euteleostomi</taxon>
        <taxon>Archelosauria</taxon>
        <taxon>Archosauria</taxon>
        <taxon>Dinosauria</taxon>
        <taxon>Saurischia</taxon>
        <taxon>Theropoda</taxon>
        <taxon>Coelurosauria</taxon>
        <taxon>Aves</taxon>
        <taxon>Neognathae</taxon>
        <taxon>Neoaves</taxon>
        <taxon>Telluraves</taxon>
        <taxon>Australaves</taxon>
        <taxon>Passeriformes</taxon>
        <taxon>Corvoidea</taxon>
        <taxon>Corvidae</taxon>
        <taxon>Corvus</taxon>
    </lineage>
</organism>
<dbReference type="GO" id="GO:0070161">
    <property type="term" value="C:anchoring junction"/>
    <property type="evidence" value="ECO:0007669"/>
    <property type="project" value="UniProtKB-SubCell"/>
</dbReference>
<dbReference type="SMART" id="SM00228">
    <property type="entry name" value="PDZ"/>
    <property type="match status" value="1"/>
</dbReference>
<feature type="region of interest" description="Disordered" evidence="16">
    <location>
        <begin position="166"/>
        <end position="195"/>
    </location>
</feature>
<dbReference type="GO" id="GO:0042383">
    <property type="term" value="C:sarcolemma"/>
    <property type="evidence" value="ECO:0007669"/>
    <property type="project" value="UniProtKB-SubCell"/>
</dbReference>
<dbReference type="InterPro" id="IPR041428">
    <property type="entry name" value="PHsplit_syntrophin"/>
</dbReference>
<feature type="region of interest" description="Disordered" evidence="16">
    <location>
        <begin position="567"/>
        <end position="686"/>
    </location>
</feature>
<dbReference type="SMART" id="SM00233">
    <property type="entry name" value="PH"/>
    <property type="match status" value="2"/>
</dbReference>
<dbReference type="CDD" id="cd01258">
    <property type="entry name" value="PHsplit_syntrophin"/>
    <property type="match status" value="1"/>
</dbReference>
<dbReference type="InterPro" id="IPR011993">
    <property type="entry name" value="PH-like_dom_sf"/>
</dbReference>
<keyword evidence="13" id="KW-0009">Actin-binding</keyword>
<dbReference type="PROSITE" id="PS50106">
    <property type="entry name" value="PDZ"/>
    <property type="match status" value="1"/>
</dbReference>
<comment type="subcellular location">
    <subcellularLocation>
        <location evidence="3">Cell junction</location>
    </subcellularLocation>
    <subcellularLocation>
        <location evidence="2">Cell membrane</location>
        <location evidence="2">Sarcolemma</location>
        <topology evidence="2">Peripheral membrane protein</topology>
        <orientation evidence="2">Cytoplasmic side</orientation>
    </subcellularLocation>
    <subcellularLocation>
        <location evidence="1">Cytoplasm</location>
        <location evidence="1">Cytoskeleton</location>
    </subcellularLocation>
</comment>
<dbReference type="GO" id="GO:0003779">
    <property type="term" value="F:actin binding"/>
    <property type="evidence" value="ECO:0007669"/>
    <property type="project" value="UniProtKB-KW"/>
</dbReference>
<dbReference type="Gene3D" id="2.30.29.30">
    <property type="entry name" value="Pleckstrin-homology domain (PH domain)/Phosphotyrosine-binding domain (PTB)"/>
    <property type="match status" value="2"/>
</dbReference>
<proteinExistence type="inferred from homology"/>
<reference evidence="18" key="1">
    <citation type="submission" date="2019-10" db="EMBL/GenBank/DDBJ databases">
        <title>Corvus moneduloides (New Caledonian crow) genome, bCorMon1, primary haplotype.</title>
        <authorList>
            <person name="Rutz C."/>
            <person name="Fungtammasan C."/>
            <person name="Mountcastle J."/>
            <person name="Formenti G."/>
            <person name="Chow W."/>
            <person name="Howe K."/>
            <person name="Steele M.P."/>
            <person name="Fernandes J."/>
            <person name="Gilbert M.T.P."/>
            <person name="Fedrigo O."/>
            <person name="Jarvis E.D."/>
            <person name="Gemmell N."/>
        </authorList>
    </citation>
    <scope>NUCLEOTIDE SEQUENCE [LARGE SCALE GENOMIC DNA]</scope>
</reference>
<accession>A0A8U7N549</accession>
<dbReference type="FunFam" id="2.30.42.10:FF:000052">
    <property type="entry name" value="Syntrophin beta 1"/>
    <property type="match status" value="1"/>
</dbReference>
<dbReference type="Ensembl" id="ENSCMUT00000025804.2">
    <property type="protein sequence ID" value="ENSCMUP00000023997.2"/>
    <property type="gene ID" value="ENSCMUG00000014694.2"/>
</dbReference>